<dbReference type="AlphaFoldDB" id="R2SGQ1"/>
<dbReference type="SMART" id="SM00100">
    <property type="entry name" value="cNMP"/>
    <property type="match status" value="1"/>
</dbReference>
<dbReference type="EMBL" id="AJAQ01000015">
    <property type="protein sequence ID" value="EOH94455.1"/>
    <property type="molecule type" value="Genomic_DNA"/>
</dbReference>
<dbReference type="RefSeq" id="WP_010757181.1">
    <property type="nucleotide sequence ID" value="NZ_ASWD01000001.1"/>
</dbReference>
<dbReference type="STRING" id="160454.RV10_GL001748"/>
<evidence type="ECO:0000313" key="2">
    <source>
        <dbReference type="EMBL" id="EOH94455.1"/>
    </source>
</evidence>
<evidence type="ECO:0000259" key="1">
    <source>
        <dbReference type="PROSITE" id="PS50042"/>
    </source>
</evidence>
<dbReference type="InterPro" id="IPR000595">
    <property type="entry name" value="cNMP-bd_dom"/>
</dbReference>
<dbReference type="InterPro" id="IPR018490">
    <property type="entry name" value="cNMP-bd_dom_sf"/>
</dbReference>
<evidence type="ECO:0000313" key="3">
    <source>
        <dbReference type="Proteomes" id="UP000013782"/>
    </source>
</evidence>
<dbReference type="eggNOG" id="COG0664">
    <property type="taxonomic scope" value="Bacteria"/>
</dbReference>
<dbReference type="HOGENOM" id="CLU_075053_9_1_9"/>
<dbReference type="OrthoDB" id="9798104at2"/>
<sequence length="191" mass="22046">MEISSQLERILSLTFSSEIKARIDRELLITNFSKGKILLREGEQSKHVHIILQGIVRGYYIDRDGNDITKCLASEGGFFATEGLRSDEPATFTIECLEAGRSIQIPYVWLRQLLAEQPMINHKLREMFQEEVAVQEQRSRNLLLLTAEERYIDFCETFPELVERIPLRCIASYIGIHFGSLSRIRNNLNLT</sequence>
<dbReference type="InterPro" id="IPR014710">
    <property type="entry name" value="RmlC-like_jellyroll"/>
</dbReference>
<protein>
    <recommendedName>
        <fullName evidence="1">Cyclic nucleotide-binding domain-containing protein</fullName>
    </recommendedName>
</protein>
<dbReference type="PROSITE" id="PS50042">
    <property type="entry name" value="CNMP_BINDING_3"/>
    <property type="match status" value="1"/>
</dbReference>
<dbReference type="Proteomes" id="UP000013782">
    <property type="component" value="Unassembled WGS sequence"/>
</dbReference>
<dbReference type="Pfam" id="PF00027">
    <property type="entry name" value="cNMP_binding"/>
    <property type="match status" value="1"/>
</dbReference>
<dbReference type="PATRIC" id="fig|1158607.3.peg.2162"/>
<gene>
    <name evidence="2" type="ORF">UAU_02190</name>
</gene>
<keyword evidence="3" id="KW-1185">Reference proteome</keyword>
<feature type="domain" description="Cyclic nucleotide-binding" evidence="1">
    <location>
        <begin position="11"/>
        <end position="131"/>
    </location>
</feature>
<reference evidence="2 3" key="1">
    <citation type="submission" date="2013-02" db="EMBL/GenBank/DDBJ databases">
        <title>The Genome Sequence of Enterococcus pallens BAA-351.</title>
        <authorList>
            <consortium name="The Broad Institute Genome Sequencing Platform"/>
            <consortium name="The Broad Institute Genome Sequencing Center for Infectious Disease"/>
            <person name="Earl A.M."/>
            <person name="Gilmore M.S."/>
            <person name="Lebreton F."/>
            <person name="Walker B."/>
            <person name="Young S.K."/>
            <person name="Zeng Q."/>
            <person name="Gargeya S."/>
            <person name="Fitzgerald M."/>
            <person name="Haas B."/>
            <person name="Abouelleil A."/>
            <person name="Alvarado L."/>
            <person name="Arachchi H.M."/>
            <person name="Berlin A.M."/>
            <person name="Chapman S.B."/>
            <person name="Dewar J."/>
            <person name="Goldberg J."/>
            <person name="Griggs A."/>
            <person name="Gujja S."/>
            <person name="Hansen M."/>
            <person name="Howarth C."/>
            <person name="Imamovic A."/>
            <person name="Larimer J."/>
            <person name="McCowan C."/>
            <person name="Murphy C."/>
            <person name="Neiman D."/>
            <person name="Pearson M."/>
            <person name="Priest M."/>
            <person name="Roberts A."/>
            <person name="Saif S."/>
            <person name="Shea T."/>
            <person name="Sisk P."/>
            <person name="Sykes S."/>
            <person name="Wortman J."/>
            <person name="Nusbaum C."/>
            <person name="Birren B."/>
        </authorList>
    </citation>
    <scope>NUCLEOTIDE SEQUENCE [LARGE SCALE GENOMIC DNA]</scope>
    <source>
        <strain evidence="2 3">ATCC BAA-351</strain>
    </source>
</reference>
<comment type="caution">
    <text evidence="2">The sequence shown here is derived from an EMBL/GenBank/DDBJ whole genome shotgun (WGS) entry which is preliminary data.</text>
</comment>
<name>R2SGQ1_9ENTE</name>
<dbReference type="CDD" id="cd00038">
    <property type="entry name" value="CAP_ED"/>
    <property type="match status" value="1"/>
</dbReference>
<dbReference type="Gene3D" id="2.60.120.10">
    <property type="entry name" value="Jelly Rolls"/>
    <property type="match status" value="1"/>
</dbReference>
<accession>R2SGQ1</accession>
<organism evidence="2 3">
    <name type="scientific">Enterococcus pallens ATCC BAA-351</name>
    <dbReference type="NCBI Taxonomy" id="1158607"/>
    <lineage>
        <taxon>Bacteria</taxon>
        <taxon>Bacillati</taxon>
        <taxon>Bacillota</taxon>
        <taxon>Bacilli</taxon>
        <taxon>Lactobacillales</taxon>
        <taxon>Enterococcaceae</taxon>
        <taxon>Enterococcus</taxon>
    </lineage>
</organism>
<dbReference type="SUPFAM" id="SSF51206">
    <property type="entry name" value="cAMP-binding domain-like"/>
    <property type="match status" value="1"/>
</dbReference>
<proteinExistence type="predicted"/>